<dbReference type="STRING" id="1330018.A0A167RYH7"/>
<feature type="compositionally biased region" description="Low complexity" evidence="2">
    <location>
        <begin position="519"/>
        <end position="532"/>
    </location>
</feature>
<dbReference type="GO" id="GO:0003714">
    <property type="term" value="F:transcription corepressor activity"/>
    <property type="evidence" value="ECO:0007669"/>
    <property type="project" value="InterPro"/>
</dbReference>
<dbReference type="InterPro" id="IPR013927">
    <property type="entry name" value="TF_Opi1_Ccg-8"/>
</dbReference>
<feature type="region of interest" description="Disordered" evidence="2">
    <location>
        <begin position="368"/>
        <end position="443"/>
    </location>
</feature>
<feature type="compositionally biased region" description="Basic and acidic residues" evidence="2">
    <location>
        <begin position="151"/>
        <end position="171"/>
    </location>
</feature>
<accession>A0A167RYH7</accession>
<feature type="compositionally biased region" description="Basic residues" evidence="2">
    <location>
        <begin position="1"/>
        <end position="12"/>
    </location>
</feature>
<feature type="compositionally biased region" description="Polar residues" evidence="2">
    <location>
        <begin position="786"/>
        <end position="795"/>
    </location>
</feature>
<name>A0A167RYH7_CALVF</name>
<organism evidence="3 4">
    <name type="scientific">Calocera viscosa (strain TUFC12733)</name>
    <dbReference type="NCBI Taxonomy" id="1330018"/>
    <lineage>
        <taxon>Eukaryota</taxon>
        <taxon>Fungi</taxon>
        <taxon>Dikarya</taxon>
        <taxon>Basidiomycota</taxon>
        <taxon>Agaricomycotina</taxon>
        <taxon>Dacrymycetes</taxon>
        <taxon>Dacrymycetales</taxon>
        <taxon>Dacrymycetaceae</taxon>
        <taxon>Calocera</taxon>
    </lineage>
</organism>
<keyword evidence="1" id="KW-0175">Coiled coil</keyword>
<feature type="compositionally biased region" description="Low complexity" evidence="2">
    <location>
        <begin position="197"/>
        <end position="213"/>
    </location>
</feature>
<feature type="region of interest" description="Disordered" evidence="2">
    <location>
        <begin position="53"/>
        <end position="217"/>
    </location>
</feature>
<feature type="compositionally biased region" description="Low complexity" evidence="2">
    <location>
        <begin position="575"/>
        <end position="587"/>
    </location>
</feature>
<dbReference type="GO" id="GO:0008654">
    <property type="term" value="P:phospholipid biosynthetic process"/>
    <property type="evidence" value="ECO:0007669"/>
    <property type="project" value="TreeGrafter"/>
</dbReference>
<dbReference type="PANTHER" id="PTHR38406:SF1">
    <property type="entry name" value="TRANSCRIPTIONAL REPRESSOR OPI1"/>
    <property type="match status" value="1"/>
</dbReference>
<evidence type="ECO:0000313" key="4">
    <source>
        <dbReference type="Proteomes" id="UP000076738"/>
    </source>
</evidence>
<feature type="region of interest" description="Disordered" evidence="2">
    <location>
        <begin position="323"/>
        <end position="342"/>
    </location>
</feature>
<feature type="compositionally biased region" description="Basic and acidic residues" evidence="2">
    <location>
        <begin position="287"/>
        <end position="299"/>
    </location>
</feature>
<protein>
    <submittedName>
        <fullName evidence="3">Opi1-domain-containing protein</fullName>
    </submittedName>
</protein>
<feature type="region of interest" description="Disordered" evidence="2">
    <location>
        <begin position="515"/>
        <end position="597"/>
    </location>
</feature>
<gene>
    <name evidence="3" type="ORF">CALVIDRAFT_523839</name>
</gene>
<dbReference type="GO" id="GO:0005634">
    <property type="term" value="C:nucleus"/>
    <property type="evidence" value="ECO:0007669"/>
    <property type="project" value="TreeGrafter"/>
</dbReference>
<dbReference type="GO" id="GO:0006357">
    <property type="term" value="P:regulation of transcription by RNA polymerase II"/>
    <property type="evidence" value="ECO:0007669"/>
    <property type="project" value="TreeGrafter"/>
</dbReference>
<dbReference type="Proteomes" id="UP000076738">
    <property type="component" value="Unassembled WGS sequence"/>
</dbReference>
<feature type="coiled-coil region" evidence="1">
    <location>
        <begin position="227"/>
        <end position="254"/>
    </location>
</feature>
<keyword evidence="4" id="KW-1185">Reference proteome</keyword>
<sequence>MKKAVIKRRKRVPAANAIVSTPNQADSPGHYALTHTSTLTMADRAAAEALVAVGRSGGDDRGRKRQRREADSSVVERDELVDEEYDEGTGDESAASYAEETRSAVADSRAYMPSGTSPPSHPAPPGRDEPRRVSPRGGGYDLPPLNSAVGEFRHGHPNEGRSHSPMRRDVVDPSSRYLPPPHPSYPMSPRGRQTHLRSMSPPVSRSRSPGGRSPRSDLHYMVAVPTREELLQHQAQLREQKRVMEDMLRRTENLLRGVERGLDGPGQYSNGVEAGASEPRGASVRLPRREREDGGERWSTRAMATQTAPPLTATETLSPTLAQVHAPPSTAPPPGYTTPKTKPRVLSINEQDEDVLMAVKALGDMRNQRISPTSSTHPAYSGANTTPAQGSPTQLVSSSSVSPDEASHPGFSPTSAAQAPAPNGEYAVEAGPGVNGQTAQGQQGDFVSRVSHFPIVRTAIGAYESSKNSSRVVKLGAEMVESSIATLSRPVMERLPVAQMDGFACRQLDKLEGRTRSYSGSAPTSAGTASDAPTRDWEVNTPTSMKAMYSHPDNPSSMSLDAQGSSGREHLGAYSSETLPPLSPSTTRDMDAPQQPSRASWQTMLVGAGGLSAAVSDENMRRLQLCLDWLRWATRITDQHISILRNFLSSLSMPPPNPESTPISPASARTLADAQNDVVSAIKQVVSIVSSYTGSALPVGARAEIRKWILNLPERWRAATEEHERLHPRPQTLMTPEGPLPSYTTAKTMAHKVLTLALQSLEMLQDITKVFMDSLQSAEKNGPPSALSSGATTPSVAHPPHSAYPWTDVKQDPYAHNGYYSYSHQPQLEYGYKDARDAQPRSL</sequence>
<dbReference type="GO" id="GO:0005783">
    <property type="term" value="C:endoplasmic reticulum"/>
    <property type="evidence" value="ECO:0007669"/>
    <property type="project" value="TreeGrafter"/>
</dbReference>
<evidence type="ECO:0000313" key="3">
    <source>
        <dbReference type="EMBL" id="KZP01411.1"/>
    </source>
</evidence>
<feature type="compositionally biased region" description="Polar residues" evidence="2">
    <location>
        <begin position="368"/>
        <end position="395"/>
    </location>
</feature>
<dbReference type="GO" id="GO:0030968">
    <property type="term" value="P:endoplasmic reticulum unfolded protein response"/>
    <property type="evidence" value="ECO:0007669"/>
    <property type="project" value="TreeGrafter"/>
</dbReference>
<proteinExistence type="predicted"/>
<feature type="compositionally biased region" description="Acidic residues" evidence="2">
    <location>
        <begin position="79"/>
        <end position="90"/>
    </location>
</feature>
<evidence type="ECO:0000256" key="1">
    <source>
        <dbReference type="SAM" id="Coils"/>
    </source>
</evidence>
<dbReference type="PANTHER" id="PTHR38406">
    <property type="entry name" value="TRANSCRIPTIONAL REPRESSOR OPI1"/>
    <property type="match status" value="1"/>
</dbReference>
<feature type="compositionally biased region" description="Basic and acidic residues" evidence="2">
    <location>
        <begin position="57"/>
        <end position="78"/>
    </location>
</feature>
<reference evidence="3 4" key="1">
    <citation type="journal article" date="2016" name="Mol. Biol. Evol.">
        <title>Comparative Genomics of Early-Diverging Mushroom-Forming Fungi Provides Insights into the Origins of Lignocellulose Decay Capabilities.</title>
        <authorList>
            <person name="Nagy L.G."/>
            <person name="Riley R."/>
            <person name="Tritt A."/>
            <person name="Adam C."/>
            <person name="Daum C."/>
            <person name="Floudas D."/>
            <person name="Sun H."/>
            <person name="Yadav J.S."/>
            <person name="Pangilinan J."/>
            <person name="Larsson K.H."/>
            <person name="Matsuura K."/>
            <person name="Barry K."/>
            <person name="Labutti K."/>
            <person name="Kuo R."/>
            <person name="Ohm R.A."/>
            <person name="Bhattacharya S.S."/>
            <person name="Shirouzu T."/>
            <person name="Yoshinaga Y."/>
            <person name="Martin F.M."/>
            <person name="Grigoriev I.V."/>
            <person name="Hibbett D.S."/>
        </authorList>
    </citation>
    <scope>NUCLEOTIDE SEQUENCE [LARGE SCALE GENOMIC DNA]</scope>
    <source>
        <strain evidence="3 4">TUFC12733</strain>
    </source>
</reference>
<dbReference type="AlphaFoldDB" id="A0A167RYH7"/>
<evidence type="ECO:0000256" key="2">
    <source>
        <dbReference type="SAM" id="MobiDB-lite"/>
    </source>
</evidence>
<dbReference type="EMBL" id="KV417266">
    <property type="protein sequence ID" value="KZP01411.1"/>
    <property type="molecule type" value="Genomic_DNA"/>
</dbReference>
<feature type="region of interest" description="Disordered" evidence="2">
    <location>
        <begin position="778"/>
        <end position="809"/>
    </location>
</feature>
<dbReference type="Pfam" id="PF08618">
    <property type="entry name" value="Opi1"/>
    <property type="match status" value="1"/>
</dbReference>
<feature type="region of interest" description="Disordered" evidence="2">
    <location>
        <begin position="259"/>
        <end position="307"/>
    </location>
</feature>
<dbReference type="OrthoDB" id="2441642at2759"/>
<feature type="compositionally biased region" description="Polar residues" evidence="2">
    <location>
        <begin position="553"/>
        <end position="566"/>
    </location>
</feature>
<feature type="region of interest" description="Disordered" evidence="2">
    <location>
        <begin position="1"/>
        <end position="30"/>
    </location>
</feature>